<organism evidence="2 3">
    <name type="scientific">Dentipellis fragilis</name>
    <dbReference type="NCBI Taxonomy" id="205917"/>
    <lineage>
        <taxon>Eukaryota</taxon>
        <taxon>Fungi</taxon>
        <taxon>Dikarya</taxon>
        <taxon>Basidiomycota</taxon>
        <taxon>Agaricomycotina</taxon>
        <taxon>Agaricomycetes</taxon>
        <taxon>Russulales</taxon>
        <taxon>Hericiaceae</taxon>
        <taxon>Dentipellis</taxon>
    </lineage>
</organism>
<evidence type="ECO:0000313" key="3">
    <source>
        <dbReference type="Proteomes" id="UP000298327"/>
    </source>
</evidence>
<gene>
    <name evidence="2" type="ORF">EVG20_g9067</name>
</gene>
<accession>A0A4Y9Y0X7</accession>
<dbReference type="Proteomes" id="UP000298327">
    <property type="component" value="Unassembled WGS sequence"/>
</dbReference>
<name>A0A4Y9Y0X7_9AGAM</name>
<dbReference type="AlphaFoldDB" id="A0A4Y9Y0X7"/>
<dbReference type="EMBL" id="SEOQ01000858">
    <property type="protein sequence ID" value="TFY56086.1"/>
    <property type="molecule type" value="Genomic_DNA"/>
</dbReference>
<evidence type="ECO:0000313" key="2">
    <source>
        <dbReference type="EMBL" id="TFY56086.1"/>
    </source>
</evidence>
<comment type="caution">
    <text evidence="2">The sequence shown here is derived from an EMBL/GenBank/DDBJ whole genome shotgun (WGS) entry which is preliminary data.</text>
</comment>
<reference evidence="2 3" key="1">
    <citation type="submission" date="2019-02" db="EMBL/GenBank/DDBJ databases">
        <title>Genome sequencing of the rare red list fungi Dentipellis fragilis.</title>
        <authorList>
            <person name="Buettner E."/>
            <person name="Kellner H."/>
        </authorList>
    </citation>
    <scope>NUCLEOTIDE SEQUENCE [LARGE SCALE GENOMIC DNA]</scope>
    <source>
        <strain evidence="2 3">DSM 105465</strain>
    </source>
</reference>
<proteinExistence type="predicted"/>
<feature type="region of interest" description="Disordered" evidence="1">
    <location>
        <begin position="10"/>
        <end position="33"/>
    </location>
</feature>
<protein>
    <submittedName>
        <fullName evidence="2">Uncharacterized protein</fullName>
    </submittedName>
</protein>
<evidence type="ECO:0000256" key="1">
    <source>
        <dbReference type="SAM" id="MobiDB-lite"/>
    </source>
</evidence>
<sequence length="143" mass="15324">MKVSMLGLSGSVALHPHPGGTSAAGTAGNGERDGQQSLVSIVGGCDEGEPHGPPQLRCPHPHPTQVICTAGKVLAARVRKWALASSLSARHHATDLKMIKMKLEMEMNRIGCTCRHLSLSHTWRYSIVMLNVAAEKLSKQDIN</sequence>
<keyword evidence="3" id="KW-1185">Reference proteome</keyword>